<organism evidence="1 2">
    <name type="scientific">Pseudolysinimonas yzui</name>
    <dbReference type="NCBI Taxonomy" id="2708254"/>
    <lineage>
        <taxon>Bacteria</taxon>
        <taxon>Bacillati</taxon>
        <taxon>Actinomycetota</taxon>
        <taxon>Actinomycetes</taxon>
        <taxon>Micrococcales</taxon>
        <taxon>Microbacteriaceae</taxon>
        <taxon>Pseudolysinimonas</taxon>
    </lineage>
</organism>
<dbReference type="InterPro" id="IPR051490">
    <property type="entry name" value="THEM6_lcsJ_thioesterase"/>
</dbReference>
<dbReference type="PANTHER" id="PTHR12475">
    <property type="match status" value="1"/>
</dbReference>
<reference evidence="1" key="1">
    <citation type="journal article" date="2014" name="Int. J. Syst. Evol. Microbiol.">
        <title>Complete genome sequence of Corynebacterium casei LMG S-19264T (=DSM 44701T), isolated from a smear-ripened cheese.</title>
        <authorList>
            <consortium name="US DOE Joint Genome Institute (JGI-PGF)"/>
            <person name="Walter F."/>
            <person name="Albersmeier A."/>
            <person name="Kalinowski J."/>
            <person name="Ruckert C."/>
        </authorList>
    </citation>
    <scope>NUCLEOTIDE SEQUENCE</scope>
    <source>
        <strain evidence="1">CGMCC 1.16548</strain>
    </source>
</reference>
<dbReference type="Pfam" id="PF13279">
    <property type="entry name" value="4HBT_2"/>
    <property type="match status" value="1"/>
</dbReference>
<accession>A0A8J3GTA4</accession>
<dbReference type="Gene3D" id="3.10.129.10">
    <property type="entry name" value="Hotdog Thioesterase"/>
    <property type="match status" value="1"/>
</dbReference>
<reference evidence="1" key="2">
    <citation type="submission" date="2020-09" db="EMBL/GenBank/DDBJ databases">
        <authorList>
            <person name="Sun Q."/>
            <person name="Zhou Y."/>
        </authorList>
    </citation>
    <scope>NUCLEOTIDE SEQUENCE</scope>
    <source>
        <strain evidence="1">CGMCC 1.16548</strain>
    </source>
</reference>
<protein>
    <submittedName>
        <fullName evidence="1">Thioesterase</fullName>
    </submittedName>
</protein>
<evidence type="ECO:0000313" key="1">
    <source>
        <dbReference type="EMBL" id="GHF25660.1"/>
    </source>
</evidence>
<dbReference type="Proteomes" id="UP000617531">
    <property type="component" value="Unassembled WGS sequence"/>
</dbReference>
<dbReference type="EMBL" id="BNAI01000010">
    <property type="protein sequence ID" value="GHF25660.1"/>
    <property type="molecule type" value="Genomic_DNA"/>
</dbReference>
<dbReference type="RefSeq" id="WP_191284196.1">
    <property type="nucleotide sequence ID" value="NZ_BNAI01000010.1"/>
</dbReference>
<dbReference type="InterPro" id="IPR029069">
    <property type="entry name" value="HotDog_dom_sf"/>
</dbReference>
<evidence type="ECO:0000313" key="2">
    <source>
        <dbReference type="Proteomes" id="UP000617531"/>
    </source>
</evidence>
<keyword evidence="2" id="KW-1185">Reference proteome</keyword>
<sequence>MDPIRRFTRMFRISFAARRRERLGPHDVSIVHDRVWLTDLDELRHMNNGVYLSLLDHARLDLMLRSGVWRKLRGAKIYPVVTAQSIAYRKSLELGQRFQIRSRIIGYDHRAVYIEQRVVANEEIYARAFVQGRFLRDAGGVAPIEEVGEVVGVVTADLPAPEWLSAWSAEVSLPSTRQPAPSDW</sequence>
<name>A0A8J3GTA4_9MICO</name>
<dbReference type="SUPFAM" id="SSF54637">
    <property type="entry name" value="Thioesterase/thiol ester dehydrase-isomerase"/>
    <property type="match status" value="1"/>
</dbReference>
<comment type="caution">
    <text evidence="1">The sequence shown here is derived from an EMBL/GenBank/DDBJ whole genome shotgun (WGS) entry which is preliminary data.</text>
</comment>
<gene>
    <name evidence="1" type="ORF">GCM10011600_28320</name>
</gene>
<dbReference type="PANTHER" id="PTHR12475:SF4">
    <property type="entry name" value="PROTEIN THEM6"/>
    <property type="match status" value="1"/>
</dbReference>
<proteinExistence type="predicted"/>
<dbReference type="AlphaFoldDB" id="A0A8J3GTA4"/>
<dbReference type="CDD" id="cd00586">
    <property type="entry name" value="4HBT"/>
    <property type="match status" value="1"/>
</dbReference>